<evidence type="ECO:0000259" key="3">
    <source>
        <dbReference type="Pfam" id="PF01467"/>
    </source>
</evidence>
<dbReference type="EMBL" id="JBHLTC010000011">
    <property type="protein sequence ID" value="MFC0624462.1"/>
    <property type="molecule type" value="Genomic_DNA"/>
</dbReference>
<evidence type="ECO:0000313" key="5">
    <source>
        <dbReference type="Proteomes" id="UP001589890"/>
    </source>
</evidence>
<evidence type="ECO:0000313" key="4">
    <source>
        <dbReference type="EMBL" id="MFC0624462.1"/>
    </source>
</evidence>
<proteinExistence type="predicted"/>
<dbReference type="InterPro" id="IPR050385">
    <property type="entry name" value="Archaeal_FAD_synthase"/>
</dbReference>
<comment type="caution">
    <text evidence="4">The sequence shown here is derived from an EMBL/GenBank/DDBJ whole genome shotgun (WGS) entry which is preliminary data.</text>
</comment>
<dbReference type="InterPro" id="IPR004821">
    <property type="entry name" value="Cyt_trans-like"/>
</dbReference>
<protein>
    <submittedName>
        <fullName evidence="4">Adenylyltransferase/cytidyltransferase family protein</fullName>
    </submittedName>
</protein>
<dbReference type="Pfam" id="PF01467">
    <property type="entry name" value="CTP_transf_like"/>
    <property type="match status" value="1"/>
</dbReference>
<dbReference type="GO" id="GO:0016779">
    <property type="term" value="F:nucleotidyltransferase activity"/>
    <property type="evidence" value="ECO:0007669"/>
    <property type="project" value="UniProtKB-KW"/>
</dbReference>
<dbReference type="Gene3D" id="3.40.50.620">
    <property type="entry name" value="HUPs"/>
    <property type="match status" value="1"/>
</dbReference>
<dbReference type="InterPro" id="IPR014729">
    <property type="entry name" value="Rossmann-like_a/b/a_fold"/>
</dbReference>
<keyword evidence="2 4" id="KW-0548">Nucleotidyltransferase</keyword>
<evidence type="ECO:0000256" key="1">
    <source>
        <dbReference type="ARBA" id="ARBA00022679"/>
    </source>
</evidence>
<dbReference type="SUPFAM" id="SSF52374">
    <property type="entry name" value="Nucleotidylyl transferase"/>
    <property type="match status" value="1"/>
</dbReference>
<dbReference type="Proteomes" id="UP001589890">
    <property type="component" value="Unassembled WGS sequence"/>
</dbReference>
<accession>A0ABV6QII5</accession>
<name>A0ABV6QII5_9ACTN</name>
<dbReference type="PANTHER" id="PTHR43793:SF1">
    <property type="entry name" value="FAD SYNTHASE"/>
    <property type="match status" value="1"/>
</dbReference>
<evidence type="ECO:0000256" key="2">
    <source>
        <dbReference type="ARBA" id="ARBA00022695"/>
    </source>
</evidence>
<reference evidence="4 5" key="1">
    <citation type="submission" date="2024-09" db="EMBL/GenBank/DDBJ databases">
        <authorList>
            <person name="Sun Q."/>
            <person name="Mori K."/>
        </authorList>
    </citation>
    <scope>NUCLEOTIDE SEQUENCE [LARGE SCALE GENOMIC DNA]</scope>
    <source>
        <strain evidence="4 5">CGMCC 1.15906</strain>
    </source>
</reference>
<keyword evidence="5" id="KW-1185">Reference proteome</keyword>
<feature type="domain" description="Cytidyltransferase-like" evidence="3">
    <location>
        <begin position="6"/>
        <end position="131"/>
    </location>
</feature>
<organism evidence="4 5">
    <name type="scientific">Kribbella deserti</name>
    <dbReference type="NCBI Taxonomy" id="1926257"/>
    <lineage>
        <taxon>Bacteria</taxon>
        <taxon>Bacillati</taxon>
        <taxon>Actinomycetota</taxon>
        <taxon>Actinomycetes</taxon>
        <taxon>Propionibacteriales</taxon>
        <taxon>Kribbellaceae</taxon>
        <taxon>Kribbella</taxon>
    </lineage>
</organism>
<dbReference type="PANTHER" id="PTHR43793">
    <property type="entry name" value="FAD SYNTHASE"/>
    <property type="match status" value="1"/>
</dbReference>
<dbReference type="RefSeq" id="WP_380045861.1">
    <property type="nucleotide sequence ID" value="NZ_JBHLTC010000011.1"/>
</dbReference>
<dbReference type="NCBIfam" id="TIGR00125">
    <property type="entry name" value="cyt_tran_rel"/>
    <property type="match status" value="1"/>
</dbReference>
<gene>
    <name evidence="4" type="ORF">ACFFGN_10350</name>
</gene>
<sequence>MTVIGYAPGVYDMFHIGHLNILRRARENCDFLIAGVVEDDVVAGIKGRLPVVPHHERMEVVGAIDLVDKVVSDFSSDKFEMWKELKYDVLFKGDDWKGTEKAIRLEKLLAEVGARVHYFPYTASTSSTGLRRLLDGAH</sequence>
<keyword evidence="1" id="KW-0808">Transferase</keyword>